<dbReference type="Proteomes" id="UP000184932">
    <property type="component" value="Unassembled WGS sequence"/>
</dbReference>
<proteinExistence type="predicted"/>
<dbReference type="InterPro" id="IPR036691">
    <property type="entry name" value="Endo/exonu/phosph_ase_sf"/>
</dbReference>
<keyword evidence="2" id="KW-0255">Endonuclease</keyword>
<dbReference type="OrthoDB" id="4446218at2"/>
<dbReference type="Pfam" id="PF03372">
    <property type="entry name" value="Exo_endo_phos"/>
    <property type="match status" value="1"/>
</dbReference>
<dbReference type="EMBL" id="FSRL01000002">
    <property type="protein sequence ID" value="SIO33033.1"/>
    <property type="molecule type" value="Genomic_DNA"/>
</dbReference>
<organism evidence="2 3">
    <name type="scientific">Vannielia litorea</name>
    <dbReference type="NCBI Taxonomy" id="1217970"/>
    <lineage>
        <taxon>Bacteria</taxon>
        <taxon>Pseudomonadati</taxon>
        <taxon>Pseudomonadota</taxon>
        <taxon>Alphaproteobacteria</taxon>
        <taxon>Rhodobacterales</taxon>
        <taxon>Paracoccaceae</taxon>
        <taxon>Vannielia</taxon>
    </lineage>
</organism>
<protein>
    <submittedName>
        <fullName evidence="2">Metal-dependent hydrolase, endonuclease/exonuclease/phosphatase family</fullName>
    </submittedName>
</protein>
<dbReference type="RefSeq" id="WP_074258191.1">
    <property type="nucleotide sequence ID" value="NZ_FSRL01000002.1"/>
</dbReference>
<dbReference type="Gene3D" id="3.60.10.10">
    <property type="entry name" value="Endonuclease/exonuclease/phosphatase"/>
    <property type="match status" value="1"/>
</dbReference>
<dbReference type="AlphaFoldDB" id="A0A1N6IM29"/>
<keyword evidence="3" id="KW-1185">Reference proteome</keyword>
<feature type="domain" description="Endonuclease/exonuclease/phosphatase" evidence="1">
    <location>
        <begin position="7"/>
        <end position="258"/>
    </location>
</feature>
<dbReference type="STRING" id="1217970.SAMN05444002_4057"/>
<accession>A0A1N6IM29</accession>
<name>A0A1N6IM29_9RHOB</name>
<dbReference type="GO" id="GO:0004527">
    <property type="term" value="F:exonuclease activity"/>
    <property type="evidence" value="ECO:0007669"/>
    <property type="project" value="UniProtKB-KW"/>
</dbReference>
<keyword evidence="2" id="KW-0269">Exonuclease</keyword>
<keyword evidence="2" id="KW-0378">Hydrolase</keyword>
<reference evidence="3" key="1">
    <citation type="submission" date="2016-11" db="EMBL/GenBank/DDBJ databases">
        <authorList>
            <person name="Varghese N."/>
            <person name="Submissions S."/>
        </authorList>
    </citation>
    <scope>NUCLEOTIDE SEQUENCE [LARGE SCALE GENOMIC DNA]</scope>
    <source>
        <strain evidence="3">DSM 29440</strain>
    </source>
</reference>
<keyword evidence="2" id="KW-0540">Nuclease</keyword>
<evidence type="ECO:0000259" key="1">
    <source>
        <dbReference type="Pfam" id="PF03372"/>
    </source>
</evidence>
<evidence type="ECO:0000313" key="3">
    <source>
        <dbReference type="Proteomes" id="UP000184932"/>
    </source>
</evidence>
<evidence type="ECO:0000313" key="2">
    <source>
        <dbReference type="EMBL" id="SIO33033.1"/>
    </source>
</evidence>
<sequence>MHLTCLNAWGGRMHAELSAWLAQDDADILCVQEVVHVPDAPAPWLDYRDDGRNLPQRADMLADLAKALPTHDITFCPAARGPLWQGATQVWSQWGLATLIRRGLPVTHQAQGFVHGSFGADGFGPHPRSRTGHALRLWRPEGAVVVAHMHGLRDPEAGKADTPERAAQAARFAALVEAVRQPGDEVILCGDFNVLPGSETLQILSRLAPRELVTEGGHPGTRNSLYLKPERHADYMMVSAGLAVAQFDVIHDPEVSDHCPLVLTLA</sequence>
<dbReference type="InterPro" id="IPR005135">
    <property type="entry name" value="Endo/exonuclease/phosphatase"/>
</dbReference>
<gene>
    <name evidence="2" type="ORF">SAMN05444002_4057</name>
</gene>
<dbReference type="SUPFAM" id="SSF56219">
    <property type="entry name" value="DNase I-like"/>
    <property type="match status" value="1"/>
</dbReference>
<dbReference type="GO" id="GO:0004519">
    <property type="term" value="F:endonuclease activity"/>
    <property type="evidence" value="ECO:0007669"/>
    <property type="project" value="UniProtKB-KW"/>
</dbReference>